<dbReference type="Proteomes" id="UP000216752">
    <property type="component" value="Chromosome"/>
</dbReference>
<dbReference type="Gene3D" id="3.30.450.20">
    <property type="entry name" value="PAS domain"/>
    <property type="match status" value="2"/>
</dbReference>
<dbReference type="InterPro" id="IPR029151">
    <property type="entry name" value="Sensor-like_sf"/>
</dbReference>
<keyword evidence="8" id="KW-1185">Reference proteome</keyword>
<dbReference type="Pfam" id="PF02743">
    <property type="entry name" value="dCache_1"/>
    <property type="match status" value="1"/>
</dbReference>
<name>A0ABZ3IKX5_9FIRM</name>
<evidence type="ECO:0000259" key="6">
    <source>
        <dbReference type="Pfam" id="PF02743"/>
    </source>
</evidence>
<sequence>MQNAYNISQLIAEYPDLEKWDTIRQQKILADTTRLYPFFQVLAVHNLNGDQLARSSGLLTNRSERWWFKKFMMEKKPYISKTYYSLFSESPVTTIVHGIYSNGNLDGLLMADIETNQLQQMVENYNSGEGSYAYLLDGEGVVIAHPNRQQVAELYNYKTMKKKVLLRDASGKLLKDDKNNKRLPKKSGRRLLLLCATGH</sequence>
<gene>
    <name evidence="7" type="ORF">SPSIL_024820</name>
</gene>
<evidence type="ECO:0000256" key="3">
    <source>
        <dbReference type="ARBA" id="ARBA00022692"/>
    </source>
</evidence>
<comment type="subcellular location">
    <subcellularLocation>
        <location evidence="1">Cell membrane</location>
        <topology evidence="1">Multi-pass membrane protein</topology>
    </subcellularLocation>
</comment>
<evidence type="ECO:0000256" key="2">
    <source>
        <dbReference type="ARBA" id="ARBA00022475"/>
    </source>
</evidence>
<feature type="domain" description="Cache" evidence="6">
    <location>
        <begin position="1"/>
        <end position="159"/>
    </location>
</feature>
<dbReference type="CDD" id="cd12912">
    <property type="entry name" value="PDC2_MCP_like"/>
    <property type="match status" value="1"/>
</dbReference>
<evidence type="ECO:0000256" key="5">
    <source>
        <dbReference type="ARBA" id="ARBA00023136"/>
    </source>
</evidence>
<keyword evidence="2" id="KW-1003">Cell membrane</keyword>
<proteinExistence type="predicted"/>
<protein>
    <recommendedName>
        <fullName evidence="6">Cache domain-containing protein</fullName>
    </recommendedName>
</protein>
<evidence type="ECO:0000313" key="8">
    <source>
        <dbReference type="Proteomes" id="UP000216752"/>
    </source>
</evidence>
<dbReference type="RefSeq" id="WP_094602667.1">
    <property type="nucleotide sequence ID" value="NZ_CP155573.1"/>
</dbReference>
<organism evidence="7 8">
    <name type="scientific">Sporomusa silvacetica DSM 10669</name>
    <dbReference type="NCBI Taxonomy" id="1123289"/>
    <lineage>
        <taxon>Bacteria</taxon>
        <taxon>Bacillati</taxon>
        <taxon>Bacillota</taxon>
        <taxon>Negativicutes</taxon>
        <taxon>Selenomonadales</taxon>
        <taxon>Sporomusaceae</taxon>
        <taxon>Sporomusa</taxon>
    </lineage>
</organism>
<keyword evidence="5" id="KW-0472">Membrane</keyword>
<dbReference type="CDD" id="cd18773">
    <property type="entry name" value="PDC1_HK_sensor"/>
    <property type="match status" value="1"/>
</dbReference>
<reference evidence="7" key="1">
    <citation type="submission" date="2024-05" db="EMBL/GenBank/DDBJ databases">
        <title>Isolation and characterization of Sporomusa carbonis sp. nov., a carboxydotrophic hydrogenogen in the genus of Sporomusa isolated from a charcoal burning pile.</title>
        <authorList>
            <person name="Boeer T."/>
            <person name="Rosenbaum F."/>
            <person name="Eysell L."/>
            <person name="Mueller V."/>
            <person name="Daniel R."/>
            <person name="Poehlein A."/>
        </authorList>
    </citation>
    <scope>NUCLEOTIDE SEQUENCE [LARGE SCALE GENOMIC DNA]</scope>
    <source>
        <strain evidence="7">DSM 10669</strain>
    </source>
</reference>
<dbReference type="EMBL" id="CP155573">
    <property type="protein sequence ID" value="XFO66332.1"/>
    <property type="molecule type" value="Genomic_DNA"/>
</dbReference>
<evidence type="ECO:0000256" key="1">
    <source>
        <dbReference type="ARBA" id="ARBA00004651"/>
    </source>
</evidence>
<dbReference type="SUPFAM" id="SSF103190">
    <property type="entry name" value="Sensory domain-like"/>
    <property type="match status" value="1"/>
</dbReference>
<evidence type="ECO:0000313" key="7">
    <source>
        <dbReference type="EMBL" id="XFO66332.1"/>
    </source>
</evidence>
<keyword evidence="3" id="KW-0812">Transmembrane</keyword>
<evidence type="ECO:0000256" key="4">
    <source>
        <dbReference type="ARBA" id="ARBA00022989"/>
    </source>
</evidence>
<dbReference type="InterPro" id="IPR033479">
    <property type="entry name" value="dCache_1"/>
</dbReference>
<accession>A0ABZ3IKX5</accession>
<keyword evidence="4" id="KW-1133">Transmembrane helix</keyword>